<dbReference type="Pfam" id="PF01594">
    <property type="entry name" value="AI-2E_transport"/>
    <property type="match status" value="1"/>
</dbReference>
<keyword evidence="4 6" id="KW-1133">Transmembrane helix</keyword>
<proteinExistence type="inferred from homology"/>
<evidence type="ECO:0000256" key="2">
    <source>
        <dbReference type="ARBA" id="ARBA00009773"/>
    </source>
</evidence>
<dbReference type="PANTHER" id="PTHR21716">
    <property type="entry name" value="TRANSMEMBRANE PROTEIN"/>
    <property type="match status" value="1"/>
</dbReference>
<keyword evidence="3 6" id="KW-0812">Transmembrane</keyword>
<dbReference type="OrthoDB" id="106838at2"/>
<evidence type="ECO:0000256" key="3">
    <source>
        <dbReference type="ARBA" id="ARBA00022692"/>
    </source>
</evidence>
<gene>
    <name evidence="7" type="ORF">DF183_13900</name>
    <name evidence="8" type="ORF">M2J83_06590</name>
</gene>
<evidence type="ECO:0000256" key="4">
    <source>
        <dbReference type="ARBA" id="ARBA00022989"/>
    </source>
</evidence>
<dbReference type="RefSeq" id="WP_042487657.1">
    <property type="nucleotide sequence ID" value="NZ_CP021079.1"/>
</dbReference>
<dbReference type="Proteomes" id="UP001211866">
    <property type="component" value="Chromosome"/>
</dbReference>
<evidence type="ECO:0000256" key="1">
    <source>
        <dbReference type="ARBA" id="ARBA00004141"/>
    </source>
</evidence>
<keyword evidence="10" id="KW-1185">Reference proteome</keyword>
<feature type="transmembrane region" description="Helical" evidence="6">
    <location>
        <begin position="213"/>
        <end position="234"/>
    </location>
</feature>
<dbReference type="Proteomes" id="UP000245216">
    <property type="component" value="Unassembled WGS sequence"/>
</dbReference>
<accession>A0A2U2BFY8</accession>
<evidence type="ECO:0000313" key="8">
    <source>
        <dbReference type="EMBL" id="WBM39473.1"/>
    </source>
</evidence>
<dbReference type="AlphaFoldDB" id="A0A2U2BFY8"/>
<feature type="transmembrane region" description="Helical" evidence="6">
    <location>
        <begin position="64"/>
        <end position="86"/>
    </location>
</feature>
<dbReference type="InterPro" id="IPR002549">
    <property type="entry name" value="AI-2E-like"/>
</dbReference>
<reference evidence="7 9" key="2">
    <citation type="submission" date="2018-05" db="EMBL/GenBank/DDBJ databases">
        <authorList>
            <person name="Lanie J.A."/>
            <person name="Ng W.-L."/>
            <person name="Kazmierczak K.M."/>
            <person name="Andrzejewski T.M."/>
            <person name="Davidsen T.M."/>
            <person name="Wayne K.J."/>
            <person name="Tettelin H."/>
            <person name="Glass J.I."/>
            <person name="Rusch D."/>
            <person name="Podicherti R."/>
            <person name="Tsui H.-C.T."/>
            <person name="Winkler M.E."/>
        </authorList>
    </citation>
    <scope>NUCLEOTIDE SEQUENCE [LARGE SCALE GENOMIC DNA]</scope>
    <source>
        <strain evidence="7 9">YBY</strain>
    </source>
</reference>
<evidence type="ECO:0000256" key="5">
    <source>
        <dbReference type="ARBA" id="ARBA00023136"/>
    </source>
</evidence>
<evidence type="ECO:0000313" key="9">
    <source>
        <dbReference type="Proteomes" id="UP000245216"/>
    </source>
</evidence>
<evidence type="ECO:0000313" key="10">
    <source>
        <dbReference type="Proteomes" id="UP001211866"/>
    </source>
</evidence>
<name>A0A2U2BFY8_ALCFA</name>
<evidence type="ECO:0000256" key="6">
    <source>
        <dbReference type="SAM" id="Phobius"/>
    </source>
</evidence>
<dbReference type="EMBL" id="CP096916">
    <property type="protein sequence ID" value="WBM39473.1"/>
    <property type="molecule type" value="Genomic_DNA"/>
</dbReference>
<keyword evidence="5 6" id="KW-0472">Membrane</keyword>
<feature type="transmembrane region" description="Helical" evidence="6">
    <location>
        <begin position="311"/>
        <end position="341"/>
    </location>
</feature>
<reference evidence="8 10" key="3">
    <citation type="submission" date="2022-05" db="EMBL/GenBank/DDBJ databases">
        <title>Complete sequence of strain NY11312.</title>
        <authorList>
            <person name="Zhou D."/>
        </authorList>
    </citation>
    <scope>NUCLEOTIDE SEQUENCE [LARGE SCALE GENOMIC DNA]</scope>
    <source>
        <strain evidence="8 10">NY11312</strain>
    </source>
</reference>
<sequence>MSTRPNLQFHTFLLLLAAVSAAFVWILLPFYGAVFWGAVLAILFTPLQRKLLAKTKGRRSLSALISLLVIILIVIIPVILISISLVQQIASLYDLMNSGQLNPGAYLQKILNALPPSVTDFAARFGLHDFASLQEKFSEFAVQGGQFLTKQALNVGQNTFQFLVSLGIMLYMLFFLLRDGVELGRHFRQLIPLSEGQKTHLFRKFTTVVRATVKGNIAVAATQGALGGVMFWFLDIQGALFWGVLMAVLSLLPAVGASLIWAPVAIYFFVSGHYVPGIILTAFGILVIGLVDNLLRPLLVGKDTKIPDYIILISTLGGLSIFGLNGFVIGPLIAAMFIACWDLFPSAVSARVEAEEQESNGR</sequence>
<dbReference type="GO" id="GO:0016020">
    <property type="term" value="C:membrane"/>
    <property type="evidence" value="ECO:0007669"/>
    <property type="project" value="UniProtKB-SubCell"/>
</dbReference>
<dbReference type="PANTHER" id="PTHR21716:SF4">
    <property type="entry name" value="TRANSMEMBRANE PROTEIN 245"/>
    <property type="match status" value="1"/>
</dbReference>
<feature type="transmembrane region" description="Helical" evidence="6">
    <location>
        <begin position="240"/>
        <end position="262"/>
    </location>
</feature>
<feature type="transmembrane region" description="Helical" evidence="6">
    <location>
        <begin position="159"/>
        <end position="177"/>
    </location>
</feature>
<dbReference type="EMBL" id="QEXO01000004">
    <property type="protein sequence ID" value="PWE12934.1"/>
    <property type="molecule type" value="Genomic_DNA"/>
</dbReference>
<protein>
    <submittedName>
        <fullName evidence="7">AI-2E family transporter</fullName>
    </submittedName>
</protein>
<organism evidence="7 9">
    <name type="scientific">Alcaligenes faecalis</name>
    <dbReference type="NCBI Taxonomy" id="511"/>
    <lineage>
        <taxon>Bacteria</taxon>
        <taxon>Pseudomonadati</taxon>
        <taxon>Pseudomonadota</taxon>
        <taxon>Betaproteobacteria</taxon>
        <taxon>Burkholderiales</taxon>
        <taxon>Alcaligenaceae</taxon>
        <taxon>Alcaligenes</taxon>
    </lineage>
</organism>
<dbReference type="STRING" id="511.UZ73_15275"/>
<evidence type="ECO:0000313" key="7">
    <source>
        <dbReference type="EMBL" id="PWE12934.1"/>
    </source>
</evidence>
<feature type="transmembrane region" description="Helical" evidence="6">
    <location>
        <begin position="274"/>
        <end position="291"/>
    </location>
</feature>
<comment type="subcellular location">
    <subcellularLocation>
        <location evidence="1">Membrane</location>
        <topology evidence="1">Multi-pass membrane protein</topology>
    </subcellularLocation>
</comment>
<reference evidence="7 9" key="1">
    <citation type="submission" date="2018-05" db="EMBL/GenBank/DDBJ databases">
        <title>Genome Sequence of an Efficient Indole-Degrading Bacterium, Alcaligenes sp.YBY.</title>
        <authorList>
            <person name="Yang B."/>
        </authorList>
    </citation>
    <scope>NUCLEOTIDE SEQUENCE [LARGE SCALE GENOMIC DNA]</scope>
    <source>
        <strain evidence="7 9">YBY</strain>
    </source>
</reference>
<comment type="similarity">
    <text evidence="2">Belongs to the autoinducer-2 exporter (AI-2E) (TC 2.A.86) family.</text>
</comment>